<feature type="transmembrane region" description="Helical" evidence="2">
    <location>
        <begin position="546"/>
        <end position="566"/>
    </location>
</feature>
<dbReference type="GO" id="GO:0004439">
    <property type="term" value="F:phosphatidylinositol-4,5-bisphosphate 5-phosphatase activity"/>
    <property type="evidence" value="ECO:0007669"/>
    <property type="project" value="TreeGrafter"/>
</dbReference>
<feature type="region of interest" description="Disordered" evidence="1">
    <location>
        <begin position="856"/>
        <end position="897"/>
    </location>
</feature>
<feature type="region of interest" description="Disordered" evidence="1">
    <location>
        <begin position="799"/>
        <end position="825"/>
    </location>
</feature>
<sequence length="897" mass="100120">MPSLLGLRLGRYDPVTSKPSKGWCNDVPYDDSDAEAEWEEYIRRQGSLQSNEFDDNESVASFKSEEASEEAIENEIEISKREVFCQNFDSDTFRYQVETPVSRFLTLPVRVNSEMDSVSVKSRVDELPDNNAEEDTETDAIAAKYVTPDELDDGDDDFDDEIFALTPETCPSPPVSPRLVARKIPLRIFVATWNMAAKDPFAHRRRGQYIGDDLSAEALRELLPLGYDIYAIGTQEKVTKHLHAAVLARLNQQPLSEDGYTVEDEGVKTSASTGERMNRRILVTLVLPNASWAYSINSPNASFTCGDDVPLTSQQPVDTVDCSSGCSWRNKETGEKEIRGHGDHAFIRRKSTGLSVYYASHLHGQIEVVAVGSHKFTGSKGGIAITIRIARDPQTLTFVNCHLEAHKIERRRRQLVKLARELPRSLALNKDVASGNTTLANCSDHVIWMGDFNYRIQILDGEEVLRYLSAGRLQELHDQYDSMTDDLKHVPGLKSFREPAKWPTFYPTYKKVACRSRLPLSGSITGTGRDTRWAQHVYKTTYREPFYKAVFLSLVSVGTAFYAMVYPAWFQQHYRRDGTNVYQGYGLFAFYSTNSLESPFYASATVLQYSDFCVENYTTPNYMLGDGADFHEVLCGKRMKSVQATTATGAAISVVGLLTSIGAVFNPSAGYMERVVSFCTLAGSLLLAVSLVIWGALLQQTLYEIDTINSAYTSCKADNTKWHCWFYGYSFWVCLASVIILSITGYLSSAGRAEKIRYFRKEYERDLAIAMQQSVEADAHTQFVRTESAGGFGVSATQQAYGQAPTPSQQYNPNTGHPYTTPQNMQQQPYANVYGNQNSAPKPMGYQQQVGNVPLAAPTTNNLSRTNSNDSDAVYPSYSEQRKNHSLLGRQPSGGVV</sequence>
<evidence type="ECO:0000256" key="1">
    <source>
        <dbReference type="SAM" id="MobiDB-lite"/>
    </source>
</evidence>
<organism evidence="4 5">
    <name type="scientific">Phytophthora aleatoria</name>
    <dbReference type="NCBI Taxonomy" id="2496075"/>
    <lineage>
        <taxon>Eukaryota</taxon>
        <taxon>Sar</taxon>
        <taxon>Stramenopiles</taxon>
        <taxon>Oomycota</taxon>
        <taxon>Peronosporomycetes</taxon>
        <taxon>Peronosporales</taxon>
        <taxon>Peronosporaceae</taxon>
        <taxon>Phytophthora</taxon>
    </lineage>
</organism>
<comment type="caution">
    <text evidence="4">The sequence shown here is derived from an EMBL/GenBank/DDBJ whole genome shotgun (WGS) entry which is preliminary data.</text>
</comment>
<feature type="compositionally biased region" description="Polar residues" evidence="1">
    <location>
        <begin position="858"/>
        <end position="871"/>
    </location>
</feature>
<accession>A0A8J5IF48</accession>
<protein>
    <recommendedName>
        <fullName evidence="3">Inositol polyphosphate-related phosphatase domain-containing protein</fullName>
    </recommendedName>
</protein>
<evidence type="ECO:0000313" key="5">
    <source>
        <dbReference type="Proteomes" id="UP000709295"/>
    </source>
</evidence>
<feature type="domain" description="Inositol polyphosphate-related phosphatase" evidence="3">
    <location>
        <begin position="184"/>
        <end position="559"/>
    </location>
</feature>
<evidence type="ECO:0000256" key="2">
    <source>
        <dbReference type="SAM" id="Phobius"/>
    </source>
</evidence>
<keyword evidence="2" id="KW-0812">Transmembrane</keyword>
<dbReference type="Proteomes" id="UP000709295">
    <property type="component" value="Unassembled WGS sequence"/>
</dbReference>
<dbReference type="PANTHER" id="PTHR11200">
    <property type="entry name" value="INOSITOL 5-PHOSPHATASE"/>
    <property type="match status" value="1"/>
</dbReference>
<reference evidence="4" key="1">
    <citation type="submission" date="2021-01" db="EMBL/GenBank/DDBJ databases">
        <title>Phytophthora aleatoria, a newly-described species from Pinus radiata is distinct from Phytophthora cactorum isolates based on comparative genomics.</title>
        <authorList>
            <person name="Mcdougal R."/>
            <person name="Panda P."/>
            <person name="Williams N."/>
            <person name="Studholme D.J."/>
        </authorList>
    </citation>
    <scope>NUCLEOTIDE SEQUENCE</scope>
    <source>
        <strain evidence="4">NZFS 4037</strain>
    </source>
</reference>
<dbReference type="Pfam" id="PF22669">
    <property type="entry name" value="Exo_endo_phos2"/>
    <property type="match status" value="1"/>
</dbReference>
<feature type="transmembrane region" description="Helical" evidence="2">
    <location>
        <begin position="675"/>
        <end position="697"/>
    </location>
</feature>
<feature type="transmembrane region" description="Helical" evidence="2">
    <location>
        <begin position="726"/>
        <end position="747"/>
    </location>
</feature>
<keyword evidence="2" id="KW-0472">Membrane</keyword>
<dbReference type="SMART" id="SM00128">
    <property type="entry name" value="IPPc"/>
    <property type="match status" value="1"/>
</dbReference>
<evidence type="ECO:0000313" key="4">
    <source>
        <dbReference type="EMBL" id="KAG6954095.1"/>
    </source>
</evidence>
<keyword evidence="2" id="KW-1133">Transmembrane helix</keyword>
<dbReference type="EMBL" id="JAENGY010000974">
    <property type="protein sequence ID" value="KAG6954095.1"/>
    <property type="molecule type" value="Genomic_DNA"/>
</dbReference>
<dbReference type="InterPro" id="IPR000300">
    <property type="entry name" value="IPPc"/>
</dbReference>
<dbReference type="GO" id="GO:0046856">
    <property type="term" value="P:phosphatidylinositol dephosphorylation"/>
    <property type="evidence" value="ECO:0007669"/>
    <property type="project" value="InterPro"/>
</dbReference>
<dbReference type="AlphaFoldDB" id="A0A8J5IF48"/>
<name>A0A8J5IF48_9STRA</name>
<proteinExistence type="predicted"/>
<dbReference type="InterPro" id="IPR046985">
    <property type="entry name" value="IP5"/>
</dbReference>
<dbReference type="PANTHER" id="PTHR11200:SF297">
    <property type="entry name" value="INOSITOL POLYPHOSPHATE-RELATED PHOSPHATASE DOMAIN-CONTAINING PROTEIN"/>
    <property type="match status" value="1"/>
</dbReference>
<evidence type="ECO:0000259" key="3">
    <source>
        <dbReference type="SMART" id="SM00128"/>
    </source>
</evidence>
<keyword evidence="5" id="KW-1185">Reference proteome</keyword>
<gene>
    <name evidence="4" type="ORF">JG688_00012522</name>
</gene>